<evidence type="ECO:0000313" key="2">
    <source>
        <dbReference type="Proteomes" id="UP000198362"/>
    </source>
</evidence>
<evidence type="ECO:0000313" key="1">
    <source>
        <dbReference type="EMBL" id="SNT53671.1"/>
    </source>
</evidence>
<accession>A0A239NFJ7</accession>
<organism evidence="1 2">
    <name type="scientific">Asanoa hainanensis</name>
    <dbReference type="NCBI Taxonomy" id="560556"/>
    <lineage>
        <taxon>Bacteria</taxon>
        <taxon>Bacillati</taxon>
        <taxon>Actinomycetota</taxon>
        <taxon>Actinomycetes</taxon>
        <taxon>Micromonosporales</taxon>
        <taxon>Micromonosporaceae</taxon>
        <taxon>Asanoa</taxon>
    </lineage>
</organism>
<protein>
    <submittedName>
        <fullName evidence="1">Uncharacterized protein</fullName>
    </submittedName>
</protein>
<reference evidence="1 2" key="1">
    <citation type="submission" date="2017-06" db="EMBL/GenBank/DDBJ databases">
        <authorList>
            <person name="Kim H.J."/>
            <person name="Triplett B.A."/>
        </authorList>
    </citation>
    <scope>NUCLEOTIDE SEQUENCE [LARGE SCALE GENOMIC DNA]</scope>
    <source>
        <strain evidence="1 2">CGMCC 4.5593</strain>
    </source>
</reference>
<gene>
    <name evidence="1" type="ORF">SAMN05421812_108288</name>
</gene>
<dbReference type="Proteomes" id="UP000198362">
    <property type="component" value="Unassembled WGS sequence"/>
</dbReference>
<dbReference type="EMBL" id="FZPH01000008">
    <property type="protein sequence ID" value="SNT53671.1"/>
    <property type="molecule type" value="Genomic_DNA"/>
</dbReference>
<dbReference type="AlphaFoldDB" id="A0A239NFJ7"/>
<proteinExistence type="predicted"/>
<sequence length="143" mass="14852">MGAEQSLAKLSRFGAGGSARVPSRFRSSVHRVERAELISLLAGATPAEQACRAALEQGATFHVYAADEGVPASNLASSYRRRQAHTTKLGIPTIGFAEAVETLSALGEQPLVLGSVAQEDSPRSFVIFLAPDATSVIACLGVG</sequence>
<keyword evidence="2" id="KW-1185">Reference proteome</keyword>
<name>A0A239NFJ7_9ACTN</name>